<organism evidence="1 2">
    <name type="scientific">Falsibacillus albus</name>
    <dbReference type="NCBI Taxonomy" id="2478915"/>
    <lineage>
        <taxon>Bacteria</taxon>
        <taxon>Bacillati</taxon>
        <taxon>Bacillota</taxon>
        <taxon>Bacilli</taxon>
        <taxon>Bacillales</taxon>
        <taxon>Bacillaceae</taxon>
        <taxon>Falsibacillus</taxon>
    </lineage>
</organism>
<dbReference type="AlphaFoldDB" id="A0A3L7K2C2"/>
<dbReference type="EMBL" id="RCVZ01000002">
    <property type="protein sequence ID" value="RLQ97206.1"/>
    <property type="molecule type" value="Genomic_DNA"/>
</dbReference>
<dbReference type="Proteomes" id="UP000276770">
    <property type="component" value="Unassembled WGS sequence"/>
</dbReference>
<comment type="caution">
    <text evidence="1">The sequence shown here is derived from an EMBL/GenBank/DDBJ whole genome shotgun (WGS) entry which is preliminary data.</text>
</comment>
<dbReference type="OrthoDB" id="2938417at2"/>
<dbReference type="RefSeq" id="WP_121679156.1">
    <property type="nucleotide sequence ID" value="NZ_RCVZ01000002.1"/>
</dbReference>
<evidence type="ECO:0000313" key="2">
    <source>
        <dbReference type="Proteomes" id="UP000276770"/>
    </source>
</evidence>
<evidence type="ECO:0000313" key="1">
    <source>
        <dbReference type="EMBL" id="RLQ97206.1"/>
    </source>
</evidence>
<accession>A0A3L7K2C2</accession>
<dbReference type="InterPro" id="IPR036291">
    <property type="entry name" value="NAD(P)-bd_dom_sf"/>
</dbReference>
<protein>
    <submittedName>
        <fullName evidence="1">NAD(P)-dependent oxidoreductase</fullName>
    </submittedName>
</protein>
<name>A0A3L7K2C2_9BACI</name>
<dbReference type="SUPFAM" id="SSF51735">
    <property type="entry name" value="NAD(P)-binding Rossmann-fold domains"/>
    <property type="match status" value="1"/>
</dbReference>
<sequence>MEQAVVLCAGQFIGFAFCKELLNRGYTVTAVDHEEWFTGVQEEKWLEFGRNSNIRYIPFDEWNPSGTESSYFFIPIYDYISTNNADGLMSLNDKFGGVSNLGNNRCVLLEPHRPLLSEHQNEADRAFDSVKSAKSLIKVFLPTIYGPWQPSAFAFYKLIENKHPLCLGECSDSPPDAIFIDDAANAVLTYLEETDDDFDVVLNSGRKNEWLNGLKYLDEKFKVTIDEMKPFKRDSAHISLSVKSPLSIEEGLERQKTWQESQMGKGD</sequence>
<proteinExistence type="predicted"/>
<gene>
    <name evidence="1" type="ORF">D9X91_03380</name>
</gene>
<reference evidence="1 2" key="1">
    <citation type="submission" date="2018-10" db="EMBL/GenBank/DDBJ databases">
        <title>Falsibacillus sp. genome draft.</title>
        <authorList>
            <person name="Shi S."/>
        </authorList>
    </citation>
    <scope>NUCLEOTIDE SEQUENCE [LARGE SCALE GENOMIC DNA]</scope>
    <source>
        <strain evidence="1 2">GY 10110</strain>
    </source>
</reference>
<keyword evidence="2" id="KW-1185">Reference proteome</keyword>